<dbReference type="Proteomes" id="UP000069015">
    <property type="component" value="Chromosome 1"/>
</dbReference>
<gene>
    <name evidence="2" type="ORF">AT705_18185</name>
</gene>
<protein>
    <submittedName>
        <fullName evidence="2">Uncharacterized protein</fullName>
    </submittedName>
</protein>
<name>A0A0U2PC40_9GAMM</name>
<sequence>MKILRLCSALLMLICDSVMAKTNILNIEVQATRVLVTLSATSSQSDCQVNPADNVQLWWLDPTSASDHALYTLLLSAYTSNKEVEVDGSKTCLNHPAARRLSKVMLRN</sequence>
<feature type="signal peptide" evidence="1">
    <location>
        <begin position="1"/>
        <end position="20"/>
    </location>
</feature>
<evidence type="ECO:0000256" key="1">
    <source>
        <dbReference type="SAM" id="SignalP"/>
    </source>
</evidence>
<dbReference type="RefSeq" id="WP_058797672.1">
    <property type="nucleotide sequence ID" value="NZ_CP013611.1"/>
</dbReference>
<dbReference type="KEGG" id="prr:AT705_18185"/>
<evidence type="ECO:0000313" key="3">
    <source>
        <dbReference type="Proteomes" id="UP000069015"/>
    </source>
</evidence>
<evidence type="ECO:0000313" key="2">
    <source>
        <dbReference type="EMBL" id="ALU44701.1"/>
    </source>
</evidence>
<organism evidence="2 3">
    <name type="scientific">Pseudoalteromonas rubra</name>
    <dbReference type="NCBI Taxonomy" id="43658"/>
    <lineage>
        <taxon>Bacteria</taxon>
        <taxon>Pseudomonadati</taxon>
        <taxon>Pseudomonadota</taxon>
        <taxon>Gammaproteobacteria</taxon>
        <taxon>Alteromonadales</taxon>
        <taxon>Pseudoalteromonadaceae</taxon>
        <taxon>Pseudoalteromonas</taxon>
    </lineage>
</organism>
<proteinExistence type="predicted"/>
<keyword evidence="1" id="KW-0732">Signal</keyword>
<accession>A0A0U2PC40</accession>
<feature type="chain" id="PRO_5006831702" evidence="1">
    <location>
        <begin position="21"/>
        <end position="108"/>
    </location>
</feature>
<dbReference type="EMBL" id="CP013611">
    <property type="protein sequence ID" value="ALU44701.1"/>
    <property type="molecule type" value="Genomic_DNA"/>
</dbReference>
<dbReference type="AlphaFoldDB" id="A0A0U2PC40"/>
<reference evidence="2 3" key="1">
    <citation type="submission" date="2015-12" db="EMBL/GenBank/DDBJ databases">
        <title>Complete genome sequence of Pseudoalteromonas rubra SCSIO 6842, harboring a conjugative plasmid.</title>
        <authorList>
            <person name="Li B."/>
            <person name="Wang X."/>
        </authorList>
    </citation>
    <scope>NUCLEOTIDE SEQUENCE [LARGE SCALE GENOMIC DNA]</scope>
    <source>
        <strain evidence="2 3">SCSIO 6842</strain>
    </source>
</reference>